<evidence type="ECO:0000256" key="3">
    <source>
        <dbReference type="ARBA" id="ARBA00022490"/>
    </source>
</evidence>
<keyword evidence="4 8" id="KW-0028">Amino-acid biosynthesis</keyword>
<dbReference type="GO" id="GO:0005737">
    <property type="term" value="C:cytoplasm"/>
    <property type="evidence" value="ECO:0007669"/>
    <property type="project" value="UniProtKB-SubCell"/>
</dbReference>
<dbReference type="Gene3D" id="3.65.10.10">
    <property type="entry name" value="Enolpyruvate transferase domain"/>
    <property type="match status" value="2"/>
</dbReference>
<dbReference type="PIRSF" id="PIRSF000505">
    <property type="entry name" value="EPSPS"/>
    <property type="match status" value="1"/>
</dbReference>
<dbReference type="GO" id="GO:0003866">
    <property type="term" value="F:3-phosphoshikimate 1-carboxyvinyltransferase activity"/>
    <property type="evidence" value="ECO:0007669"/>
    <property type="project" value="UniProtKB-UniRule"/>
</dbReference>
<evidence type="ECO:0000256" key="1">
    <source>
        <dbReference type="ARBA" id="ARBA00004811"/>
    </source>
</evidence>
<proteinExistence type="inferred from homology"/>
<dbReference type="Proteomes" id="UP000050514">
    <property type="component" value="Unassembled WGS sequence"/>
</dbReference>
<dbReference type="InterPro" id="IPR023193">
    <property type="entry name" value="EPSP_synthase_CS"/>
</dbReference>
<comment type="subcellular location">
    <subcellularLocation>
        <location evidence="8">Cytoplasm</location>
    </subcellularLocation>
</comment>
<comment type="catalytic activity">
    <reaction evidence="7">
        <text>3-phosphoshikimate + phosphoenolpyruvate = 5-O-(1-carboxyvinyl)-3-phosphoshikimate + phosphate</text>
        <dbReference type="Rhea" id="RHEA:21256"/>
        <dbReference type="ChEBI" id="CHEBI:43474"/>
        <dbReference type="ChEBI" id="CHEBI:57701"/>
        <dbReference type="ChEBI" id="CHEBI:58702"/>
        <dbReference type="ChEBI" id="CHEBI:145989"/>
        <dbReference type="EC" id="2.5.1.19"/>
    </reaction>
    <physiologicalReaction direction="left-to-right" evidence="7">
        <dbReference type="Rhea" id="RHEA:21257"/>
    </physiologicalReaction>
</comment>
<dbReference type="STRING" id="360411.AC812_09575"/>
<dbReference type="PROSITE" id="PS00104">
    <property type="entry name" value="EPSP_SYNTHASE_1"/>
    <property type="match status" value="1"/>
</dbReference>
<feature type="binding site" evidence="8">
    <location>
        <position position="27"/>
    </location>
    <ligand>
        <name>3-phosphoshikimate</name>
        <dbReference type="ChEBI" id="CHEBI:145989"/>
    </ligand>
</feature>
<dbReference type="PATRIC" id="fig|360411.5.peg.343"/>
<dbReference type="InterPro" id="IPR006264">
    <property type="entry name" value="EPSP_synthase"/>
</dbReference>
<keyword evidence="6 8" id="KW-0057">Aromatic amino acid biosynthesis</keyword>
<evidence type="ECO:0000259" key="9">
    <source>
        <dbReference type="Pfam" id="PF00275"/>
    </source>
</evidence>
<feature type="binding site" evidence="8">
    <location>
        <position position="169"/>
    </location>
    <ligand>
        <name>3-phosphoshikimate</name>
        <dbReference type="ChEBI" id="CHEBI:145989"/>
    </ligand>
</feature>
<comment type="pathway">
    <text evidence="1 8">Metabolic intermediate biosynthesis; chorismate biosynthesis; chorismate from D-erythrose 4-phosphate and phosphoenolpyruvate: step 6/7.</text>
</comment>
<gene>
    <name evidence="8" type="primary">aroA</name>
    <name evidence="10" type="ORF">AC812_09575</name>
</gene>
<feature type="binding site" evidence="8">
    <location>
        <position position="347"/>
    </location>
    <ligand>
        <name>3-phosphoshikimate</name>
        <dbReference type="ChEBI" id="CHEBI:145989"/>
    </ligand>
</feature>
<dbReference type="InterPro" id="IPR013792">
    <property type="entry name" value="RNA3'P_cycl/enolpyr_Trfase_a/b"/>
</dbReference>
<evidence type="ECO:0000256" key="5">
    <source>
        <dbReference type="ARBA" id="ARBA00022679"/>
    </source>
</evidence>
<dbReference type="RefSeq" id="WP_061913198.1">
    <property type="nucleotide sequence ID" value="NZ_DF967971.1"/>
</dbReference>
<dbReference type="SUPFAM" id="SSF55205">
    <property type="entry name" value="EPT/RTPC-like"/>
    <property type="match status" value="1"/>
</dbReference>
<dbReference type="PANTHER" id="PTHR21090:SF5">
    <property type="entry name" value="PENTAFUNCTIONAL AROM POLYPEPTIDE"/>
    <property type="match status" value="1"/>
</dbReference>
<feature type="binding site" evidence="8">
    <location>
        <position position="22"/>
    </location>
    <ligand>
        <name>phosphoenolpyruvate</name>
        <dbReference type="ChEBI" id="CHEBI:58702"/>
    </ligand>
</feature>
<feature type="active site" description="Proton acceptor" evidence="8">
    <location>
        <position position="320"/>
    </location>
</feature>
<protein>
    <recommendedName>
        <fullName evidence="8">3-phosphoshikimate 1-carboxyvinyltransferase</fullName>
        <ecNumber evidence="8">2.5.1.19</ecNumber>
    </recommendedName>
    <alternativeName>
        <fullName evidence="8">5-enolpyruvylshikimate-3-phosphate synthase</fullName>
        <shortName evidence="8">EPSP synthase</shortName>
        <shortName evidence="8">EPSPS</shortName>
    </alternativeName>
</protein>
<evidence type="ECO:0000256" key="8">
    <source>
        <dbReference type="HAMAP-Rule" id="MF_00210"/>
    </source>
</evidence>
<evidence type="ECO:0000256" key="2">
    <source>
        <dbReference type="ARBA" id="ARBA00009948"/>
    </source>
</evidence>
<dbReference type="GO" id="GO:0009073">
    <property type="term" value="P:aromatic amino acid family biosynthetic process"/>
    <property type="evidence" value="ECO:0007669"/>
    <property type="project" value="UniProtKB-KW"/>
</dbReference>
<feature type="binding site" evidence="8">
    <location>
        <position position="23"/>
    </location>
    <ligand>
        <name>3-phosphoshikimate</name>
        <dbReference type="ChEBI" id="CHEBI:145989"/>
    </ligand>
</feature>
<dbReference type="OrthoDB" id="9809920at2"/>
<feature type="binding site" evidence="8">
    <location>
        <position position="167"/>
    </location>
    <ligand>
        <name>3-phosphoshikimate</name>
        <dbReference type="ChEBI" id="CHEBI:145989"/>
    </ligand>
</feature>
<comment type="function">
    <text evidence="8">Catalyzes the transfer of the enolpyruvyl moiety of phosphoenolpyruvate (PEP) to the 5-hydroxyl of shikimate-3-phosphate (S3P) to produce enolpyruvyl shikimate-3-phosphate and inorganic phosphate.</text>
</comment>
<dbReference type="PROSITE" id="PS00885">
    <property type="entry name" value="EPSP_SYNTHASE_2"/>
    <property type="match status" value="1"/>
</dbReference>
<dbReference type="Pfam" id="PF00275">
    <property type="entry name" value="EPSP_synthase"/>
    <property type="match status" value="1"/>
</dbReference>
<feature type="binding site" evidence="8">
    <location>
        <position position="320"/>
    </location>
    <ligand>
        <name>3-phosphoshikimate</name>
        <dbReference type="ChEBI" id="CHEBI:145989"/>
    </ligand>
</feature>
<dbReference type="CDD" id="cd01556">
    <property type="entry name" value="EPSP_synthase"/>
    <property type="match status" value="1"/>
</dbReference>
<organism evidence="10 11">
    <name type="scientific">Bellilinea caldifistulae</name>
    <dbReference type="NCBI Taxonomy" id="360411"/>
    <lineage>
        <taxon>Bacteria</taxon>
        <taxon>Bacillati</taxon>
        <taxon>Chloroflexota</taxon>
        <taxon>Anaerolineae</taxon>
        <taxon>Anaerolineales</taxon>
        <taxon>Anaerolineaceae</taxon>
        <taxon>Bellilinea</taxon>
    </lineage>
</organism>
<evidence type="ECO:0000256" key="4">
    <source>
        <dbReference type="ARBA" id="ARBA00022605"/>
    </source>
</evidence>
<comment type="similarity">
    <text evidence="2 8">Belongs to the EPSP synthase family.</text>
</comment>
<comment type="subunit">
    <text evidence="8">Monomer.</text>
</comment>
<comment type="caution">
    <text evidence="10">The sequence shown here is derived from an EMBL/GenBank/DDBJ whole genome shotgun (WGS) entry which is preliminary data.</text>
</comment>
<dbReference type="FunFam" id="3.65.10.10:FF:000005">
    <property type="entry name" value="3-phosphoshikimate 1-carboxyvinyltransferase"/>
    <property type="match status" value="1"/>
</dbReference>
<keyword evidence="3 8" id="KW-0963">Cytoplasm</keyword>
<keyword evidence="5 8" id="KW-0808">Transferase</keyword>
<comment type="caution">
    <text evidence="8">Lacks conserved residue(s) required for the propagation of feature annotation.</text>
</comment>
<feature type="domain" description="Enolpyruvate transferase" evidence="9">
    <location>
        <begin position="8"/>
        <end position="429"/>
    </location>
</feature>
<dbReference type="NCBIfam" id="TIGR01356">
    <property type="entry name" value="aroA"/>
    <property type="match status" value="1"/>
</dbReference>
<name>A0A0P6XI83_9CHLR</name>
<dbReference type="InterPro" id="IPR036968">
    <property type="entry name" value="Enolpyruvate_Tfrase_sf"/>
</dbReference>
<reference evidence="10 11" key="1">
    <citation type="submission" date="2015-07" db="EMBL/GenBank/DDBJ databases">
        <title>Draft genome of Bellilinea caldifistulae DSM 17877.</title>
        <authorList>
            <person name="Hemp J."/>
            <person name="Ward L.M."/>
            <person name="Pace L.A."/>
            <person name="Fischer W.W."/>
        </authorList>
    </citation>
    <scope>NUCLEOTIDE SEQUENCE [LARGE SCALE GENOMIC DNA]</scope>
    <source>
        <strain evidence="10 11">GOMI-1</strain>
    </source>
</reference>
<dbReference type="EC" id="2.5.1.19" evidence="8"/>
<dbReference type="UniPathway" id="UPA00053">
    <property type="reaction ID" value="UER00089"/>
</dbReference>
<dbReference type="GO" id="GO:0008652">
    <property type="term" value="P:amino acid biosynthetic process"/>
    <property type="evidence" value="ECO:0007669"/>
    <property type="project" value="UniProtKB-KW"/>
</dbReference>
<dbReference type="GO" id="GO:0009423">
    <property type="term" value="P:chorismate biosynthetic process"/>
    <property type="evidence" value="ECO:0007669"/>
    <property type="project" value="UniProtKB-UniRule"/>
</dbReference>
<dbReference type="InterPro" id="IPR001986">
    <property type="entry name" value="Enolpyruvate_Tfrase_dom"/>
</dbReference>
<feature type="binding site" evidence="8">
    <location>
        <position position="119"/>
    </location>
    <ligand>
        <name>phosphoenolpyruvate</name>
        <dbReference type="ChEBI" id="CHEBI:58702"/>
    </ligand>
</feature>
<sequence length="444" mass="46548">MSRLTVFPGHPLSGEVSLPGDKSISHRAALLAAMAEGESRVTHFLDSGVTRALLNALQQLGVDWQLDGETLTVRGQAWRSPDQSLNCGNSATTLRLLAGALAARNTAAVLDGSDGLRRRPMGRILQPLRAMGVAIESPDGEHAPLTISQRAAGQQLRALTHPLTLASAQVKSCVLLAGLAAEGPVTVIEPHRSRDHSERLLSALGVKIESQPVADGWAVTIHPHPTDLPAFDLTIPGDTSAAAFWVVAASITPGSRITLAGVGLNPGRTGLLTALQEMGGRIEIIPRGEQGGEAVGDVIVSSADLRGIEIHGERVTAMIDEFPVFAVAAAFATGVTHVREAGELRHKESDRIRALCRLLNALGAKVEEHPDGFTIDGQAGLRGGAVVSAEGDHRIAMAAAIAGLAADQPVTVQGAEMMAESYPKFAETLLRLGGRIRMEEENSG</sequence>
<feature type="binding site" evidence="8">
    <location>
        <position position="394"/>
    </location>
    <ligand>
        <name>phosphoenolpyruvate</name>
        <dbReference type="ChEBI" id="CHEBI:58702"/>
    </ligand>
</feature>
<evidence type="ECO:0000256" key="7">
    <source>
        <dbReference type="ARBA" id="ARBA00044633"/>
    </source>
</evidence>
<keyword evidence="11" id="KW-1185">Reference proteome</keyword>
<dbReference type="EMBL" id="LGHJ01000015">
    <property type="protein sequence ID" value="KPL75206.1"/>
    <property type="molecule type" value="Genomic_DNA"/>
</dbReference>
<feature type="binding site" evidence="8">
    <location>
        <position position="351"/>
    </location>
    <ligand>
        <name>phosphoenolpyruvate</name>
        <dbReference type="ChEBI" id="CHEBI:58702"/>
    </ligand>
</feature>
<feature type="binding site" evidence="8">
    <location>
        <position position="22"/>
    </location>
    <ligand>
        <name>3-phosphoshikimate</name>
        <dbReference type="ChEBI" id="CHEBI:145989"/>
    </ligand>
</feature>
<dbReference type="HAMAP" id="MF_00210">
    <property type="entry name" value="EPSP_synth"/>
    <property type="match status" value="1"/>
</dbReference>
<evidence type="ECO:0000313" key="11">
    <source>
        <dbReference type="Proteomes" id="UP000050514"/>
    </source>
</evidence>
<dbReference type="PANTHER" id="PTHR21090">
    <property type="entry name" value="AROM/DEHYDROQUINATE SYNTHASE"/>
    <property type="match status" value="1"/>
</dbReference>
<dbReference type="AlphaFoldDB" id="A0A0P6XI83"/>
<accession>A0A0P6XI83</accession>
<evidence type="ECO:0000313" key="10">
    <source>
        <dbReference type="EMBL" id="KPL75206.1"/>
    </source>
</evidence>
<feature type="binding site" evidence="8">
    <location>
        <position position="169"/>
    </location>
    <ligand>
        <name>phosphoenolpyruvate</name>
        <dbReference type="ChEBI" id="CHEBI:58702"/>
    </ligand>
</feature>
<evidence type="ECO:0000256" key="6">
    <source>
        <dbReference type="ARBA" id="ARBA00023141"/>
    </source>
</evidence>